<dbReference type="InterPro" id="IPR029787">
    <property type="entry name" value="Nucleotide_cyclase"/>
</dbReference>
<dbReference type="SMART" id="SM00267">
    <property type="entry name" value="GGDEF"/>
    <property type="match status" value="1"/>
</dbReference>
<evidence type="ECO:0000313" key="3">
    <source>
        <dbReference type="Proteomes" id="UP001144280"/>
    </source>
</evidence>
<reference evidence="2" key="1">
    <citation type="submission" date="2022-12" db="EMBL/GenBank/DDBJ databases">
        <title>New Phytohabitans aurantiacus sp. RD004123 nov., an actinomycete isolated from soil.</title>
        <authorList>
            <person name="Triningsih D.W."/>
            <person name="Harunari E."/>
            <person name="Igarashi Y."/>
        </authorList>
    </citation>
    <scope>NUCLEOTIDE SEQUENCE</scope>
    <source>
        <strain evidence="2">RD004123</strain>
    </source>
</reference>
<dbReference type="EMBL" id="BSDI01000012">
    <property type="protein sequence ID" value="GLH97739.1"/>
    <property type="molecule type" value="Genomic_DNA"/>
</dbReference>
<evidence type="ECO:0000313" key="2">
    <source>
        <dbReference type="EMBL" id="GLH97739.1"/>
    </source>
</evidence>
<dbReference type="InterPro" id="IPR029016">
    <property type="entry name" value="GAF-like_dom_sf"/>
</dbReference>
<dbReference type="InterPro" id="IPR043128">
    <property type="entry name" value="Rev_trsase/Diguanyl_cyclase"/>
</dbReference>
<dbReference type="SUPFAM" id="SSF55073">
    <property type="entry name" value="Nucleotide cyclase"/>
    <property type="match status" value="1"/>
</dbReference>
<dbReference type="Gene3D" id="3.30.450.40">
    <property type="match status" value="2"/>
</dbReference>
<dbReference type="PROSITE" id="PS50887">
    <property type="entry name" value="GGDEF"/>
    <property type="match status" value="1"/>
</dbReference>
<dbReference type="CDD" id="cd01949">
    <property type="entry name" value="GGDEF"/>
    <property type="match status" value="1"/>
</dbReference>
<name>A0ABQ5QVJ7_9ACTN</name>
<dbReference type="Proteomes" id="UP001144280">
    <property type="component" value="Unassembled WGS sequence"/>
</dbReference>
<dbReference type="SUPFAM" id="SSF55781">
    <property type="entry name" value="GAF domain-like"/>
    <property type="match status" value="2"/>
</dbReference>
<dbReference type="PANTHER" id="PTHR45138">
    <property type="entry name" value="REGULATORY COMPONENTS OF SENSORY TRANSDUCTION SYSTEM"/>
    <property type="match status" value="1"/>
</dbReference>
<organism evidence="2 3">
    <name type="scientific">Phytohabitans aurantiacus</name>
    <dbReference type="NCBI Taxonomy" id="3016789"/>
    <lineage>
        <taxon>Bacteria</taxon>
        <taxon>Bacillati</taxon>
        <taxon>Actinomycetota</taxon>
        <taxon>Actinomycetes</taxon>
        <taxon>Micromonosporales</taxon>
        <taxon>Micromonosporaceae</taxon>
    </lineage>
</organism>
<dbReference type="InterPro" id="IPR000160">
    <property type="entry name" value="GGDEF_dom"/>
</dbReference>
<dbReference type="NCBIfam" id="TIGR00254">
    <property type="entry name" value="GGDEF"/>
    <property type="match status" value="1"/>
</dbReference>
<dbReference type="Gene3D" id="3.30.70.270">
    <property type="match status" value="1"/>
</dbReference>
<dbReference type="PANTHER" id="PTHR45138:SF9">
    <property type="entry name" value="DIGUANYLATE CYCLASE DGCM-RELATED"/>
    <property type="match status" value="1"/>
</dbReference>
<evidence type="ECO:0000259" key="1">
    <source>
        <dbReference type="PROSITE" id="PS50887"/>
    </source>
</evidence>
<feature type="domain" description="GGDEF" evidence="1">
    <location>
        <begin position="347"/>
        <end position="470"/>
    </location>
</feature>
<sequence length="471" mass="49856">MSIVDALVPPDLLLSDVAARLATAATVSEACALAVDAASRHTPAMIATLLHVHDRLRCVAAAGSWQVYSSIRPAEGVAGRAFTSGKSEVLLAVGNDPDYISLGPEVAVEVCAPILAPSGQPIGALNLEWTEPVDADLWRDLAEQIAELLGERIAQLGGPPAESRGERLLRHAVALTAAGSDRELLSTVVEAARDVSGLSTPVLAVPTRVGARLYGVDGPLGQRLRARLGTRTVARARRHGTSYTIGDPASLDAHGFEELVDAGVRSMIAVPVGPVDIGAVLLIVDEGVVTPDPATVNLVELLATQAWTCLDRLKTLEHLRERATSDPLTGLRHQGSFGERIARATPDRTALLAIDVDQFKTINDTYGHQAGDQVLVEMARALQSALRHGDELYRIGGDEFVAVVDVARPDEATGIGERLVSAARTIGRTVSVGVALRRRGEAPELTLRRADAALYDVKREGRDGVRLADSP</sequence>
<dbReference type="InterPro" id="IPR050469">
    <property type="entry name" value="Diguanylate_Cyclase"/>
</dbReference>
<keyword evidence="3" id="KW-1185">Reference proteome</keyword>
<protein>
    <recommendedName>
        <fullName evidence="1">GGDEF domain-containing protein</fullName>
    </recommendedName>
</protein>
<proteinExistence type="predicted"/>
<comment type="caution">
    <text evidence="2">The sequence shown here is derived from an EMBL/GenBank/DDBJ whole genome shotgun (WGS) entry which is preliminary data.</text>
</comment>
<accession>A0ABQ5QVJ7</accession>
<gene>
    <name evidence="2" type="ORF">Pa4123_30140</name>
</gene>
<dbReference type="Pfam" id="PF00990">
    <property type="entry name" value="GGDEF"/>
    <property type="match status" value="1"/>
</dbReference>